<feature type="compositionally biased region" description="Acidic residues" evidence="1">
    <location>
        <begin position="144"/>
        <end position="153"/>
    </location>
</feature>
<organism evidence="2 3">
    <name type="scientific">Roseovarius indicus</name>
    <dbReference type="NCBI Taxonomy" id="540747"/>
    <lineage>
        <taxon>Bacteria</taxon>
        <taxon>Pseudomonadati</taxon>
        <taxon>Pseudomonadota</taxon>
        <taxon>Alphaproteobacteria</taxon>
        <taxon>Rhodobacterales</taxon>
        <taxon>Roseobacteraceae</taxon>
        <taxon>Roseovarius</taxon>
    </lineage>
</organism>
<evidence type="ECO:0008006" key="4">
    <source>
        <dbReference type="Google" id="ProtNLM"/>
    </source>
</evidence>
<reference evidence="2 3" key="1">
    <citation type="submission" date="2015-04" db="EMBL/GenBank/DDBJ databases">
        <title>The draft genome sequence of Roseovarius indicus B108T.</title>
        <authorList>
            <person name="Li G."/>
            <person name="Lai Q."/>
            <person name="Shao Z."/>
            <person name="Yan P."/>
        </authorList>
    </citation>
    <scope>NUCLEOTIDE SEQUENCE [LARGE SCALE GENOMIC DNA]</scope>
    <source>
        <strain evidence="2 3">B108</strain>
    </source>
</reference>
<dbReference type="Proteomes" id="UP000051401">
    <property type="component" value="Unassembled WGS sequence"/>
</dbReference>
<evidence type="ECO:0000313" key="2">
    <source>
        <dbReference type="EMBL" id="KRS18108.1"/>
    </source>
</evidence>
<name>A0A0T5PAN9_9RHOB</name>
<feature type="region of interest" description="Disordered" evidence="1">
    <location>
        <begin position="130"/>
        <end position="153"/>
    </location>
</feature>
<evidence type="ECO:0000313" key="3">
    <source>
        <dbReference type="Proteomes" id="UP000051401"/>
    </source>
</evidence>
<dbReference type="EMBL" id="LAXI01000005">
    <property type="protein sequence ID" value="KRS18108.1"/>
    <property type="molecule type" value="Genomic_DNA"/>
</dbReference>
<sequence>MLATPGAAQEQVERSFATALVRDVLTAIHHGNRTGNYTVLRDYAADDFGAENNATQLAARFTELRGSGLDMLPTLVVEPTILQAQISAGNDQMRLTGYFPTLPQHFSFDLVFLQERGRWRMLDVSVGNFDPIEAPEPTPQAEEPAAEAEESSE</sequence>
<gene>
    <name evidence="2" type="ORF">XM52_11110</name>
</gene>
<evidence type="ECO:0000256" key="1">
    <source>
        <dbReference type="SAM" id="MobiDB-lite"/>
    </source>
</evidence>
<dbReference type="PATRIC" id="fig|540747.5.peg.5148"/>
<protein>
    <recommendedName>
        <fullName evidence="4">Nuclear transport factor 2 family protein</fullName>
    </recommendedName>
</protein>
<comment type="caution">
    <text evidence="2">The sequence shown here is derived from an EMBL/GenBank/DDBJ whole genome shotgun (WGS) entry which is preliminary data.</text>
</comment>
<dbReference type="AlphaFoldDB" id="A0A0T5PAN9"/>
<accession>A0A0T5PAN9</accession>
<proteinExistence type="predicted"/>
<keyword evidence="3" id="KW-1185">Reference proteome</keyword>